<dbReference type="AlphaFoldDB" id="A0ABD3ULC2"/>
<evidence type="ECO:0000313" key="2">
    <source>
        <dbReference type="EMBL" id="KAL3849840.1"/>
    </source>
</evidence>
<accession>A0ABD3ULC2</accession>
<feature type="compositionally biased region" description="Acidic residues" evidence="1">
    <location>
        <begin position="250"/>
        <end position="272"/>
    </location>
</feature>
<organism evidence="2 3">
    <name type="scientific">Penstemon smallii</name>
    <dbReference type="NCBI Taxonomy" id="265156"/>
    <lineage>
        <taxon>Eukaryota</taxon>
        <taxon>Viridiplantae</taxon>
        <taxon>Streptophyta</taxon>
        <taxon>Embryophyta</taxon>
        <taxon>Tracheophyta</taxon>
        <taxon>Spermatophyta</taxon>
        <taxon>Magnoliopsida</taxon>
        <taxon>eudicotyledons</taxon>
        <taxon>Gunneridae</taxon>
        <taxon>Pentapetalae</taxon>
        <taxon>asterids</taxon>
        <taxon>lamiids</taxon>
        <taxon>Lamiales</taxon>
        <taxon>Plantaginaceae</taxon>
        <taxon>Cheloneae</taxon>
        <taxon>Penstemon</taxon>
    </lineage>
</organism>
<dbReference type="InterPro" id="IPR040267">
    <property type="entry name" value="EID1-like"/>
</dbReference>
<feature type="region of interest" description="Disordered" evidence="1">
    <location>
        <begin position="250"/>
        <end position="285"/>
    </location>
</feature>
<dbReference type="EMBL" id="JBJXBP010000001">
    <property type="protein sequence ID" value="KAL3849840.1"/>
    <property type="molecule type" value="Genomic_DNA"/>
</dbReference>
<gene>
    <name evidence="2" type="ORF">ACJIZ3_011722</name>
</gene>
<proteinExistence type="predicted"/>
<evidence type="ECO:0008006" key="4">
    <source>
        <dbReference type="Google" id="ProtNLM"/>
    </source>
</evidence>
<protein>
    <recommendedName>
        <fullName evidence="4">EID1-like F-box protein 3</fullName>
    </recommendedName>
</protein>
<dbReference type="SUPFAM" id="SSF81383">
    <property type="entry name" value="F-box domain"/>
    <property type="match status" value="1"/>
</dbReference>
<dbReference type="InterPro" id="IPR036047">
    <property type="entry name" value="F-box-like_dom_sf"/>
</dbReference>
<dbReference type="PANTHER" id="PTHR31348">
    <property type="entry name" value="EID1-LIKE F-BOX PROTEIN 2-RELATED"/>
    <property type="match status" value="1"/>
</dbReference>
<evidence type="ECO:0000256" key="1">
    <source>
        <dbReference type="SAM" id="MobiDB-lite"/>
    </source>
</evidence>
<dbReference type="PANTHER" id="PTHR31348:SF3">
    <property type="entry name" value="EID1-LIKE F-BOX PROTEIN 3"/>
    <property type="match status" value="1"/>
</dbReference>
<dbReference type="Proteomes" id="UP001634393">
    <property type="component" value="Unassembled WGS sequence"/>
</dbReference>
<sequence length="297" mass="33354">MSEGTSQSQKLRYTGSLDPDDSGILNERILLLVFKSLKWDIHALCQTASVNHKLRALARRVLWRELCVYRAPRMMSTLTEGGASNARISGGWQVLAKLLFFCGGCDSTRNFKLSQPSPGHFVKSTRFSKTSGRSFLTKKCRGDVLFVTDPCEHPTGEKQDDVGIYRGVFRGFMKSRTRDCLIRRQVEFEADARCPYCGSRVWSMTSARLIPRRTAARRLGSSDDALEYFVCLNGHLHGMCWLVPLSSNEEEADDEDEDKDGGGSSDDDDDDNGGPSNYHNNEFDNGDFILFSKHILN</sequence>
<reference evidence="2 3" key="1">
    <citation type="submission" date="2024-12" db="EMBL/GenBank/DDBJ databases">
        <title>The unique morphological basis and parallel evolutionary history of personate flowers in Penstemon.</title>
        <authorList>
            <person name="Depatie T.H."/>
            <person name="Wessinger C.A."/>
        </authorList>
    </citation>
    <scope>NUCLEOTIDE SEQUENCE [LARGE SCALE GENOMIC DNA]</scope>
    <source>
        <strain evidence="2">WTNN_2</strain>
        <tissue evidence="2">Leaf</tissue>
    </source>
</reference>
<name>A0ABD3ULC2_9LAMI</name>
<evidence type="ECO:0000313" key="3">
    <source>
        <dbReference type="Proteomes" id="UP001634393"/>
    </source>
</evidence>
<comment type="caution">
    <text evidence="2">The sequence shown here is derived from an EMBL/GenBank/DDBJ whole genome shotgun (WGS) entry which is preliminary data.</text>
</comment>
<keyword evidence="3" id="KW-1185">Reference proteome</keyword>